<protein>
    <submittedName>
        <fullName evidence="1">Uncharacterized protein</fullName>
    </submittedName>
</protein>
<gene>
    <name evidence="1" type="ORF">BJN34_21245</name>
</gene>
<dbReference type="KEGG" id="cuh:BJN34_21245"/>
<dbReference type="Proteomes" id="UP000189627">
    <property type="component" value="Chromosome 2"/>
</dbReference>
<proteinExistence type="predicted"/>
<sequence length="65" mass="7259">MLSEEKADEFVALTLGMLRRAYENDGLVAFGKIIQDVSRMAGDDRGAWSAFDSRYRKAVRSSNEG</sequence>
<evidence type="ECO:0000313" key="1">
    <source>
        <dbReference type="EMBL" id="AQV96397.1"/>
    </source>
</evidence>
<dbReference type="AlphaFoldDB" id="A0A1U9UVE2"/>
<reference evidence="2" key="1">
    <citation type="submission" date="2017-02" db="EMBL/GenBank/DDBJ databases">
        <title>Complete genome sequence of Cupriavidus necator strain NH9, a 3-chlorobenzoate degrader.</title>
        <authorList>
            <person name="Moriuchi R."/>
            <person name="Dohra H."/>
            <person name="Ogawa N."/>
        </authorList>
    </citation>
    <scope>NUCLEOTIDE SEQUENCE [LARGE SCALE GENOMIC DNA]</scope>
    <source>
        <strain evidence="2">NH9</strain>
    </source>
</reference>
<dbReference type="RefSeq" id="WP_078198866.1">
    <property type="nucleotide sequence ID" value="NZ_CP017758.1"/>
</dbReference>
<evidence type="ECO:0000313" key="2">
    <source>
        <dbReference type="Proteomes" id="UP000189627"/>
    </source>
</evidence>
<dbReference type="EMBL" id="CP017758">
    <property type="protein sequence ID" value="AQV96397.1"/>
    <property type="molecule type" value="Genomic_DNA"/>
</dbReference>
<name>A0A1U9UVE2_CUPNE</name>
<accession>A0A1U9UVE2</accession>
<organism evidence="1 2">
    <name type="scientific">Cupriavidus necator</name>
    <name type="common">Alcaligenes eutrophus</name>
    <name type="synonym">Ralstonia eutropha</name>
    <dbReference type="NCBI Taxonomy" id="106590"/>
    <lineage>
        <taxon>Bacteria</taxon>
        <taxon>Pseudomonadati</taxon>
        <taxon>Pseudomonadota</taxon>
        <taxon>Betaproteobacteria</taxon>
        <taxon>Burkholderiales</taxon>
        <taxon>Burkholderiaceae</taxon>
        <taxon>Cupriavidus</taxon>
    </lineage>
</organism>